<accession>A0A7L9CC36</accession>
<dbReference type="Gene3D" id="2.60.110.10">
    <property type="entry name" value="Thaumatin"/>
    <property type="match status" value="1"/>
</dbReference>
<evidence type="ECO:0000313" key="2">
    <source>
        <dbReference type="EMBL" id="QOJ38477.1"/>
    </source>
</evidence>
<dbReference type="SMART" id="SM00205">
    <property type="entry name" value="THN"/>
    <property type="match status" value="1"/>
</dbReference>
<reference evidence="2" key="1">
    <citation type="submission" date="2020-08" db="EMBL/GenBank/DDBJ databases">
        <title>High throughput sequencing combined with conventional Sanger sequencing revealed high molecular diversity in AcV-1 population from kiwifruit grown in China.</title>
        <authorList>
            <person name="Hong N."/>
            <person name="Wen S."/>
        </authorList>
    </citation>
    <scope>NUCLEOTIDE SEQUENCE</scope>
    <source>
        <strain evidence="2">WH4-1</strain>
    </source>
</reference>
<sequence>MDMALRHLRTIQIFSNIMVVELMLSILSQCERTRALCLYGQITGEQYVRKFDDGSCLELNKLKAMRLSLSKNESDVTRLGNTLVEWTYDNSQYYYDISLVDGYSAPISVYCGDTAIKWPIDPVDYCPMKLTDNICKSPCTSNRSDIDCCINNYQSHERCPPNDWNIELSKITVDVYRQAFDDLQALKTCNVTLTVCNDLYQKPNITQKPGKSRGESNTSKSTGLNNNSLPKTMSSVIVYILCYLITTH</sequence>
<dbReference type="PROSITE" id="PS51367">
    <property type="entry name" value="THAUMATIN_2"/>
    <property type="match status" value="1"/>
</dbReference>
<evidence type="ECO:0000256" key="1">
    <source>
        <dbReference type="SAM" id="MobiDB-lite"/>
    </source>
</evidence>
<name>A0A7L9CC36_9CLOS</name>
<dbReference type="EMBL" id="MT936304">
    <property type="protein sequence ID" value="QOJ38477.1"/>
    <property type="molecule type" value="Genomic_RNA"/>
</dbReference>
<dbReference type="SUPFAM" id="SSF49870">
    <property type="entry name" value="Osmotin, thaumatin-like protein"/>
    <property type="match status" value="1"/>
</dbReference>
<protein>
    <submittedName>
        <fullName evidence="2">P30</fullName>
    </submittedName>
</protein>
<proteinExistence type="predicted"/>
<dbReference type="InterPro" id="IPR037176">
    <property type="entry name" value="Osmotin/thaumatin-like_sf"/>
</dbReference>
<dbReference type="PANTHER" id="PTHR31048">
    <property type="entry name" value="OS03G0233200 PROTEIN"/>
    <property type="match status" value="1"/>
</dbReference>
<feature type="region of interest" description="Disordered" evidence="1">
    <location>
        <begin position="206"/>
        <end position="226"/>
    </location>
</feature>
<organism evidence="2">
    <name type="scientific">Olivavirus actinidiae</name>
    <dbReference type="NCBI Taxonomy" id="2024724"/>
    <lineage>
        <taxon>Viruses</taxon>
        <taxon>Riboviria</taxon>
        <taxon>Orthornavirae</taxon>
        <taxon>Kitrinoviricota</taxon>
        <taxon>Alsuviricetes</taxon>
        <taxon>Martellivirales</taxon>
        <taxon>Closteroviridae</taxon>
        <taxon>Olivavirus</taxon>
    </lineage>
</organism>
<dbReference type="Pfam" id="PF00314">
    <property type="entry name" value="Thaumatin"/>
    <property type="match status" value="1"/>
</dbReference>
<dbReference type="InterPro" id="IPR001938">
    <property type="entry name" value="Thaumatin"/>
</dbReference>